<reference evidence="1" key="2">
    <citation type="journal article" date="2023" name="Front. Microbiol.">
        <title>Ralstonia chuxiongensis sp. nov., Ralstonia mojiangensis sp. nov., and Ralstonia soli sp. nov., isolated from tobacco fields, are three novel species in the family Burkholderiaceae.</title>
        <authorList>
            <person name="Lu C.H."/>
            <person name="Zhang Y.Y."/>
            <person name="Jiang N."/>
            <person name="Chen W."/>
            <person name="Shao X."/>
            <person name="Zhao Z.M."/>
            <person name="Lu W.L."/>
            <person name="Hu X."/>
            <person name="Xi Y.X."/>
            <person name="Zou S.Y."/>
            <person name="Wei Q.J."/>
            <person name="Lin Z.L."/>
            <person name="Gong L."/>
            <person name="Gai X.T."/>
            <person name="Zhang L.Q."/>
            <person name="Li J.Y."/>
            <person name="Jin Y."/>
            <person name="Xia Z.Y."/>
        </authorList>
    </citation>
    <scope>NUCLEOTIDE SEQUENCE</scope>
    <source>
        <strain evidence="1">21MJYT02-11</strain>
    </source>
</reference>
<dbReference type="Gene3D" id="3.30.56.50">
    <property type="entry name" value="Putative DNA-binding domain, N-terminal subdomain of bacterial translation initiation factor IF2"/>
    <property type="match status" value="1"/>
</dbReference>
<accession>A0ABT1AE35</accession>
<comment type="caution">
    <text evidence="1">The sequence shown here is derived from an EMBL/GenBank/DDBJ whole genome shotgun (WGS) entry which is preliminary data.</text>
</comment>
<name>A0ABT1AE35_9RALS</name>
<protein>
    <submittedName>
        <fullName evidence="1">Uncharacterized protein</fullName>
    </submittedName>
</protein>
<gene>
    <name evidence="1" type="ORF">NG900_00060</name>
</gene>
<dbReference type="EMBL" id="JAMXHT010000001">
    <property type="protein sequence ID" value="MCO5396588.1"/>
    <property type="molecule type" value="Genomic_DNA"/>
</dbReference>
<evidence type="ECO:0000313" key="2">
    <source>
        <dbReference type="Proteomes" id="UP001162811"/>
    </source>
</evidence>
<sequence length="190" mass="20763">MCTYSNVADLAARMRIEPETLLERLRAAGVEKANAQDPVHEADVAALSALYRKLLGSRAVEIADELQAEEEQAIQMPVTEVEVGLRRGMLSLEHNLLLVPLGNIRTSHQRRVLAILGGVEADGVVAVKVVSGSISEGYVQSLRHNGEHFRRVIALARRRIARVARDIVACLLSDREVAVHPAFAPPRAVI</sequence>
<reference evidence="1" key="1">
    <citation type="submission" date="2022-06" db="EMBL/GenBank/DDBJ databases">
        <authorList>
            <person name="Lu C.-H."/>
        </authorList>
    </citation>
    <scope>NUCLEOTIDE SEQUENCE</scope>
    <source>
        <strain evidence="1">21MJYT02-11</strain>
    </source>
</reference>
<proteinExistence type="predicted"/>
<evidence type="ECO:0000313" key="1">
    <source>
        <dbReference type="EMBL" id="MCO5396588.1"/>
    </source>
</evidence>
<organism evidence="1 2">
    <name type="scientific">Ralstonia soli</name>
    <dbReference type="NCBI Taxonomy" id="2953896"/>
    <lineage>
        <taxon>Bacteria</taxon>
        <taxon>Pseudomonadati</taxon>
        <taxon>Pseudomonadota</taxon>
        <taxon>Betaproteobacteria</taxon>
        <taxon>Burkholderiales</taxon>
        <taxon>Burkholderiaceae</taxon>
        <taxon>Ralstonia</taxon>
    </lineage>
</organism>
<dbReference type="RefSeq" id="WP_252675520.1">
    <property type="nucleotide sequence ID" value="NZ_JAMXHT010000001.1"/>
</dbReference>
<keyword evidence="2" id="KW-1185">Reference proteome</keyword>
<dbReference type="Proteomes" id="UP001162811">
    <property type="component" value="Unassembled WGS sequence"/>
</dbReference>